<organism evidence="2 3">
    <name type="scientific">Champsocephalus esox</name>
    <name type="common">pike icefish</name>
    <dbReference type="NCBI Taxonomy" id="159716"/>
    <lineage>
        <taxon>Eukaryota</taxon>
        <taxon>Metazoa</taxon>
        <taxon>Chordata</taxon>
        <taxon>Craniata</taxon>
        <taxon>Vertebrata</taxon>
        <taxon>Euteleostomi</taxon>
        <taxon>Actinopterygii</taxon>
        <taxon>Neopterygii</taxon>
        <taxon>Teleostei</taxon>
        <taxon>Neoteleostei</taxon>
        <taxon>Acanthomorphata</taxon>
        <taxon>Eupercaria</taxon>
        <taxon>Perciformes</taxon>
        <taxon>Notothenioidei</taxon>
        <taxon>Channichthyidae</taxon>
        <taxon>Champsocephalus</taxon>
    </lineage>
</organism>
<reference evidence="2 3" key="1">
    <citation type="journal article" date="2023" name="Mol. Biol. Evol.">
        <title>Genomics of Secondarily Temperate Adaptation in the Only Non-Antarctic Icefish.</title>
        <authorList>
            <person name="Rivera-Colon A.G."/>
            <person name="Rayamajhi N."/>
            <person name="Minhas B.F."/>
            <person name="Madrigal G."/>
            <person name="Bilyk K.T."/>
            <person name="Yoon V."/>
            <person name="Hune M."/>
            <person name="Gregory S."/>
            <person name="Cheng C.H.C."/>
            <person name="Catchen J.M."/>
        </authorList>
    </citation>
    <scope>NUCLEOTIDE SEQUENCE [LARGE SCALE GENOMIC DNA]</scope>
    <source>
        <strain evidence="2">JC2023a</strain>
    </source>
</reference>
<evidence type="ECO:0008006" key="4">
    <source>
        <dbReference type="Google" id="ProtNLM"/>
    </source>
</evidence>
<evidence type="ECO:0000313" key="2">
    <source>
        <dbReference type="EMBL" id="KAK5876271.1"/>
    </source>
</evidence>
<sequence>MEDCCSPESERMEAWLDDHLEFSHSYFIRKASREMVNAWFSERVHSIQQSSCKENPPQQHSGPPSASTILPTTLQDSRCPSPIPSPAPGTPTRKISASEFDRPLRPIVVKDAEGSLTFLSDADRETVPLRGSVMGEGGIGGGGSGAGSDRCARLLELVMDVSSHLDVTALCHKIFLHINELIAADRYSLFLVGEDSSNRKFLVSRLFDVAEGSTLEESSSSCIRLEWNKGIVGHVAATGQPLNIKNAYEVGFSIIFHACRTMCVLSGAFSSLC</sequence>
<name>A0AAN8B0R7_9TELE</name>
<keyword evidence="3" id="KW-1185">Reference proteome</keyword>
<dbReference type="SUPFAM" id="SSF55781">
    <property type="entry name" value="GAF domain-like"/>
    <property type="match status" value="1"/>
</dbReference>
<protein>
    <recommendedName>
        <fullName evidence="4">PDE5A</fullName>
    </recommendedName>
</protein>
<evidence type="ECO:0000256" key="1">
    <source>
        <dbReference type="SAM" id="MobiDB-lite"/>
    </source>
</evidence>
<comment type="caution">
    <text evidence="2">The sequence shown here is derived from an EMBL/GenBank/DDBJ whole genome shotgun (WGS) entry which is preliminary data.</text>
</comment>
<dbReference type="Proteomes" id="UP001335648">
    <property type="component" value="Unassembled WGS sequence"/>
</dbReference>
<dbReference type="EMBL" id="JAULUE010002068">
    <property type="protein sequence ID" value="KAK5876271.1"/>
    <property type="molecule type" value="Genomic_DNA"/>
</dbReference>
<dbReference type="InterPro" id="IPR029016">
    <property type="entry name" value="GAF-like_dom_sf"/>
</dbReference>
<feature type="region of interest" description="Disordered" evidence="1">
    <location>
        <begin position="49"/>
        <end position="97"/>
    </location>
</feature>
<gene>
    <name evidence="2" type="ORF">CesoFtcFv8_027257</name>
</gene>
<proteinExistence type="predicted"/>
<feature type="compositionally biased region" description="Polar residues" evidence="1">
    <location>
        <begin position="49"/>
        <end position="78"/>
    </location>
</feature>
<evidence type="ECO:0000313" key="3">
    <source>
        <dbReference type="Proteomes" id="UP001335648"/>
    </source>
</evidence>
<accession>A0AAN8B0R7</accession>
<dbReference type="Gene3D" id="3.30.450.40">
    <property type="match status" value="1"/>
</dbReference>
<dbReference type="AlphaFoldDB" id="A0AAN8B0R7"/>